<sequence>MIDVVWGTAKDKPESSRLLAEQLADLETQGQLYIGYPVMGSPMGPVKFDALLISQEIGLVAFDLVEGTEIGAYESRQDDIASMLDVKFKPYPNLKQGRELKFAINVVTFAPAKASVPESVDPYFIAKSGDLGAMLQNFKWKSDAPTYSALVAAVQVVTSIRAGKLKREPKKTDSKGAKLKRVEDSIANLDQHQSQAVIETVEGVQRIRGLAGSGKTIILALKVAYLHSQHPEWMIGVTFNTRSLKEQFRRLINNFTIEQTGTEPDWTQIDILNAWGGPGGKERDGIYHRYCIEHGIEFLDYGTAKLKFGQNNELKGVSALALSATPIVNQHYDLMLVDEAQDLPPEFLRLCYAFLREPKRLVYAYDELQSLTGNAVLPPEELFGVRSDGKPLVTFGPEEINSPRQDIILEKCYRNSRPLLATAHAIGFGIYRQNGLVQFFGQDSLWTDVGYVVEAGELAGGKNVTLTRTPNTSPMFLEEHSSTEDLIQFVKFANSAEQTQWLVNAIKNDINEEELKPEDIVVINPNPLSTQREVGPARQALFRDGINNELAGVSTSADVFTKIDAVTFTGVFRAKGNEAGMVYIINGQDCYAGWDKAATALVRNRLFTAITRSKAWVRVLGVGAHMDRLMEELQLLRQNDFKLKFDYPTDEEKAQLRLINIGKTSRKRVKKRRELQAVLDAVHSGELDAEHIIEQLRKTSRPK</sequence>
<dbReference type="PANTHER" id="PTHR11070">
    <property type="entry name" value="UVRD / RECB / PCRA DNA HELICASE FAMILY MEMBER"/>
    <property type="match status" value="1"/>
</dbReference>
<evidence type="ECO:0000256" key="1">
    <source>
        <dbReference type="ARBA" id="ARBA00034923"/>
    </source>
</evidence>
<dbReference type="RefSeq" id="WP_124961939.1">
    <property type="nucleotide sequence ID" value="NZ_RQXU01000035.1"/>
</dbReference>
<dbReference type="InterPro" id="IPR027785">
    <property type="entry name" value="UvrD-like_helicase_C"/>
</dbReference>
<dbReference type="InterPro" id="IPR027417">
    <property type="entry name" value="P-loop_NTPase"/>
</dbReference>
<organism evidence="3 4">
    <name type="scientific">Variovorax beijingensis</name>
    <dbReference type="NCBI Taxonomy" id="2496117"/>
    <lineage>
        <taxon>Bacteria</taxon>
        <taxon>Pseudomonadati</taxon>
        <taxon>Pseudomonadota</taxon>
        <taxon>Betaproteobacteria</taxon>
        <taxon>Burkholderiales</taxon>
        <taxon>Comamonadaceae</taxon>
        <taxon>Variovorax</taxon>
    </lineage>
</organism>
<dbReference type="GO" id="GO:0033202">
    <property type="term" value="C:DNA helicase complex"/>
    <property type="evidence" value="ECO:0007669"/>
    <property type="project" value="TreeGrafter"/>
</dbReference>
<protein>
    <recommendedName>
        <fullName evidence="1">DNA 3'-5' helicase II</fullName>
    </recommendedName>
</protein>
<accession>A0A3P3E2X2</accession>
<comment type="caution">
    <text evidence="3">The sequence shown here is derived from an EMBL/GenBank/DDBJ whole genome shotgun (WGS) entry which is preliminary data.</text>
</comment>
<feature type="domain" description="UvrD-like helicase C-terminal" evidence="2">
    <location>
        <begin position="570"/>
        <end position="619"/>
    </location>
</feature>
<dbReference type="SUPFAM" id="SSF52540">
    <property type="entry name" value="P-loop containing nucleoside triphosphate hydrolases"/>
    <property type="match status" value="1"/>
</dbReference>
<dbReference type="InterPro" id="IPR000212">
    <property type="entry name" value="DNA_helicase_UvrD/REP"/>
</dbReference>
<name>A0A3P3E2X2_9BURK</name>
<proteinExistence type="predicted"/>
<dbReference type="Pfam" id="PF13538">
    <property type="entry name" value="UvrD_C_2"/>
    <property type="match status" value="1"/>
</dbReference>
<evidence type="ECO:0000313" key="3">
    <source>
        <dbReference type="EMBL" id="RRH80825.1"/>
    </source>
</evidence>
<evidence type="ECO:0000313" key="4">
    <source>
        <dbReference type="Proteomes" id="UP000271590"/>
    </source>
</evidence>
<dbReference type="Gene3D" id="3.40.50.300">
    <property type="entry name" value="P-loop containing nucleotide triphosphate hydrolases"/>
    <property type="match status" value="2"/>
</dbReference>
<dbReference type="AlphaFoldDB" id="A0A3P3E2X2"/>
<dbReference type="GO" id="GO:0043138">
    <property type="term" value="F:3'-5' DNA helicase activity"/>
    <property type="evidence" value="ECO:0007669"/>
    <property type="project" value="TreeGrafter"/>
</dbReference>
<keyword evidence="3" id="KW-0378">Hydrolase</keyword>
<dbReference type="EMBL" id="RQXU01000035">
    <property type="protein sequence ID" value="RRH80825.1"/>
    <property type="molecule type" value="Genomic_DNA"/>
</dbReference>
<reference evidence="3 4" key="1">
    <citation type="submission" date="2018-11" db="EMBL/GenBank/DDBJ databases">
        <title>The genome of Variovorax sp T529.</title>
        <authorList>
            <person name="Gao J."/>
        </authorList>
    </citation>
    <scope>NUCLEOTIDE SEQUENCE [LARGE SCALE GENOMIC DNA]</scope>
    <source>
        <strain evidence="3 4">T529</strain>
    </source>
</reference>
<dbReference type="GO" id="GO:0005524">
    <property type="term" value="F:ATP binding"/>
    <property type="evidence" value="ECO:0007669"/>
    <property type="project" value="InterPro"/>
</dbReference>
<dbReference type="GO" id="GO:0003677">
    <property type="term" value="F:DNA binding"/>
    <property type="evidence" value="ECO:0007669"/>
    <property type="project" value="InterPro"/>
</dbReference>
<dbReference type="PANTHER" id="PTHR11070:SF2">
    <property type="entry name" value="ATP-DEPENDENT DNA HELICASE SRS2"/>
    <property type="match status" value="1"/>
</dbReference>
<gene>
    <name evidence="3" type="ORF">EH244_30015</name>
</gene>
<dbReference type="GO" id="GO:0000725">
    <property type="term" value="P:recombinational repair"/>
    <property type="evidence" value="ECO:0007669"/>
    <property type="project" value="TreeGrafter"/>
</dbReference>
<keyword evidence="3" id="KW-0547">Nucleotide-binding</keyword>
<dbReference type="Proteomes" id="UP000271590">
    <property type="component" value="Unassembled WGS sequence"/>
</dbReference>
<keyword evidence="3" id="KW-0347">Helicase</keyword>
<evidence type="ECO:0000259" key="2">
    <source>
        <dbReference type="Pfam" id="PF13538"/>
    </source>
</evidence>
<dbReference type="GO" id="GO:0005829">
    <property type="term" value="C:cytosol"/>
    <property type="evidence" value="ECO:0007669"/>
    <property type="project" value="TreeGrafter"/>
</dbReference>
<keyword evidence="3" id="KW-0067">ATP-binding</keyword>